<comment type="subcellular location">
    <subcellularLocation>
        <location evidence="1">Virion</location>
    </subcellularLocation>
</comment>
<sequence>METKLQEEKRDKLAQLKMLISDTRDLINKENSSTEDVEDKMKQVQELKKEIQDINTKLEALESLDESDDTPDDKTTGTLEGDEGRNTSTPAKPKEDPDTASDDEDKRDDEEIDDNSDDDYVAEDELNAKKQNEEKGGKTMATNLTAKQKEEKKENRTRSIENYIRSHGTVRDAGLKTGDIGAMIPEEIIYNPEAEVNSVADLSALVTKTPATTGSGTYPVLKRATAVMNSVAELEENPALAKPEFKNVPWKIATYRGAIPISEESIQDTQVPLMPVIQKNASEQRLNTLNKAISAKLVTFNAKASTADTVADDLKHVLNVDLDPAYDKSIVVSQSAYQVLDTLKDKEGRYLLQESITAASGLTLFGKSVVVVNDELLGQVGEAHIWVGDLKRAILYVNRVDTQISWVKNEIYGQYLGLAMRFDVEVADKSAGYFVTVGASASGAGTGTASK</sequence>
<organism evidence="4 5">
    <name type="scientific">Pediococcus pentosaceus</name>
    <dbReference type="NCBI Taxonomy" id="1255"/>
    <lineage>
        <taxon>Bacteria</taxon>
        <taxon>Bacillati</taxon>
        <taxon>Bacillota</taxon>
        <taxon>Bacilli</taxon>
        <taxon>Lactobacillales</taxon>
        <taxon>Lactobacillaceae</taxon>
        <taxon>Pediococcus</taxon>
    </lineage>
</organism>
<dbReference type="InterPro" id="IPR024455">
    <property type="entry name" value="Phage_capsid"/>
</dbReference>
<protein>
    <submittedName>
        <fullName evidence="4">Phage major capsid protein</fullName>
    </submittedName>
</protein>
<dbReference type="RefSeq" id="WP_275000534.1">
    <property type="nucleotide sequence ID" value="NZ_CP118739.1"/>
</dbReference>
<dbReference type="Pfam" id="PF05065">
    <property type="entry name" value="Phage_capsid"/>
    <property type="match status" value="1"/>
</dbReference>
<proteinExistence type="predicted"/>
<dbReference type="Gene3D" id="3.30.2320.10">
    <property type="entry name" value="hypothetical protein PF0899 domain"/>
    <property type="match status" value="1"/>
</dbReference>
<accession>A0ABD7X541</accession>
<dbReference type="Gene3D" id="3.30.2400.10">
    <property type="entry name" value="Major capsid protein gp5"/>
    <property type="match status" value="1"/>
</dbReference>
<feature type="domain" description="Phage capsid-like C-terminal" evidence="3">
    <location>
        <begin position="185"/>
        <end position="431"/>
    </location>
</feature>
<feature type="compositionally biased region" description="Acidic residues" evidence="2">
    <location>
        <begin position="98"/>
        <end position="125"/>
    </location>
</feature>
<dbReference type="Proteomes" id="UP001214131">
    <property type="component" value="Chromosome"/>
</dbReference>
<dbReference type="EMBL" id="CP118739">
    <property type="protein sequence ID" value="WEA56810.1"/>
    <property type="molecule type" value="Genomic_DNA"/>
</dbReference>
<dbReference type="SUPFAM" id="SSF56563">
    <property type="entry name" value="Major capsid protein gp5"/>
    <property type="match status" value="1"/>
</dbReference>
<feature type="compositionally biased region" description="Basic and acidic residues" evidence="2">
    <location>
        <begin position="126"/>
        <end position="137"/>
    </location>
</feature>
<evidence type="ECO:0000313" key="5">
    <source>
        <dbReference type="Proteomes" id="UP001214131"/>
    </source>
</evidence>
<feature type="compositionally biased region" description="Acidic residues" evidence="2">
    <location>
        <begin position="62"/>
        <end position="71"/>
    </location>
</feature>
<evidence type="ECO:0000259" key="3">
    <source>
        <dbReference type="Pfam" id="PF05065"/>
    </source>
</evidence>
<dbReference type="NCBIfam" id="TIGR01554">
    <property type="entry name" value="major_cap_HK97"/>
    <property type="match status" value="1"/>
</dbReference>
<dbReference type="AlphaFoldDB" id="A0ABD7X541"/>
<dbReference type="InterPro" id="IPR054612">
    <property type="entry name" value="Phage_capsid-like_C"/>
</dbReference>
<evidence type="ECO:0000313" key="4">
    <source>
        <dbReference type="EMBL" id="WEA56810.1"/>
    </source>
</evidence>
<gene>
    <name evidence="4" type="ORF">PWB86_06330</name>
</gene>
<name>A0ABD7X541_PEDPE</name>
<reference evidence="4 5" key="1">
    <citation type="submission" date="2023-02" db="EMBL/GenBank/DDBJ databases">
        <title>Comparative genomics and fermentation flavor characterization of five lactic acid bacteria reveal flavor biosynthesis metabolic pathways in fermented muskmelon puree.</title>
        <authorList>
            <person name="Yuan L."/>
            <person name="Li M."/>
            <person name="Xu X."/>
            <person name="Lao F."/>
            <person name="Wu J."/>
        </authorList>
    </citation>
    <scope>NUCLEOTIDE SEQUENCE [LARGE SCALE GENOMIC DNA]</scope>
    <source>
        <strain evidence="4 5">Ca-4</strain>
    </source>
</reference>
<feature type="region of interest" description="Disordered" evidence="2">
    <location>
        <begin position="58"/>
        <end position="142"/>
    </location>
</feature>
<evidence type="ECO:0000256" key="2">
    <source>
        <dbReference type="SAM" id="MobiDB-lite"/>
    </source>
</evidence>
<evidence type="ECO:0000256" key="1">
    <source>
        <dbReference type="ARBA" id="ARBA00004328"/>
    </source>
</evidence>